<dbReference type="EMBL" id="AIMB01000008">
    <property type="protein sequence ID" value="EJF88666.1"/>
    <property type="molecule type" value="Genomic_DNA"/>
</dbReference>
<dbReference type="STRING" id="1094558.ME5_01217"/>
<evidence type="ECO:0000313" key="2">
    <source>
        <dbReference type="Proteomes" id="UP000008952"/>
    </source>
</evidence>
<organism evidence="1 2">
    <name type="scientific">Bartonella tamiae Th239</name>
    <dbReference type="NCBI Taxonomy" id="1094558"/>
    <lineage>
        <taxon>Bacteria</taxon>
        <taxon>Pseudomonadati</taxon>
        <taxon>Pseudomonadota</taxon>
        <taxon>Alphaproteobacteria</taxon>
        <taxon>Hyphomicrobiales</taxon>
        <taxon>Bartonellaceae</taxon>
        <taxon>Bartonella</taxon>
    </lineage>
</organism>
<comment type="caution">
    <text evidence="1">The sequence shown here is derived from an EMBL/GenBank/DDBJ whole genome shotgun (WGS) entry which is preliminary data.</text>
</comment>
<reference evidence="1 2" key="1">
    <citation type="submission" date="2012-03" db="EMBL/GenBank/DDBJ databases">
        <title>The Genome Sequence of Bartonella tamiae Th239.</title>
        <authorList>
            <consortium name="The Broad Institute Genome Sequencing Platform"/>
            <consortium name="The Broad Institute Genome Sequencing Center for Infectious Disease"/>
            <person name="Feldgarden M."/>
            <person name="Kirby J."/>
            <person name="Kosoy M."/>
            <person name="Birtles R."/>
            <person name="Probert W.S."/>
            <person name="Chiaraviglio L."/>
            <person name="Young S.K."/>
            <person name="Zeng Q."/>
            <person name="Gargeya S."/>
            <person name="Fitzgerald M."/>
            <person name="Haas B."/>
            <person name="Abouelleil A."/>
            <person name="Alvarado L."/>
            <person name="Arachchi H.M."/>
            <person name="Berlin A."/>
            <person name="Chapman S.B."/>
            <person name="Gearin G."/>
            <person name="Goldberg J."/>
            <person name="Griggs A."/>
            <person name="Gujja S."/>
            <person name="Hansen M."/>
            <person name="Heiman D."/>
            <person name="Howarth C."/>
            <person name="Larimer J."/>
            <person name="Lui A."/>
            <person name="MacDonald P.J.P."/>
            <person name="McCowen C."/>
            <person name="Montmayeur A."/>
            <person name="Murphy C."/>
            <person name="Neiman D."/>
            <person name="Pearson M."/>
            <person name="Priest M."/>
            <person name="Roberts A."/>
            <person name="Saif S."/>
            <person name="Shea T."/>
            <person name="Sisk P."/>
            <person name="Stolte C."/>
            <person name="Sykes S."/>
            <person name="Wortman J."/>
            <person name="Nusbaum C."/>
            <person name="Birren B."/>
        </authorList>
    </citation>
    <scope>NUCLEOTIDE SEQUENCE [LARGE SCALE GENOMIC DNA]</scope>
    <source>
        <strain evidence="1 2">Th239</strain>
    </source>
</reference>
<name>J0QS34_9HYPH</name>
<keyword evidence="2" id="KW-1185">Reference proteome</keyword>
<dbReference type="AlphaFoldDB" id="J0QS34"/>
<protein>
    <submittedName>
        <fullName evidence="1">Uncharacterized protein</fullName>
    </submittedName>
</protein>
<evidence type="ECO:0000313" key="1">
    <source>
        <dbReference type="EMBL" id="EJF88666.1"/>
    </source>
</evidence>
<accession>J0QS34</accession>
<gene>
    <name evidence="1" type="ORF">ME5_01217</name>
</gene>
<dbReference type="Proteomes" id="UP000008952">
    <property type="component" value="Unassembled WGS sequence"/>
</dbReference>
<sequence>MKIMMSYHSSNITENETRNWLVEKIAEKFNILVSDVVVDKFLVILGLIQQKHLYLSANWI</sequence>
<dbReference type="HOGENOM" id="CLU_2931945_0_0_5"/>
<proteinExistence type="predicted"/>